<dbReference type="EMBL" id="JAAOMP010000164">
    <property type="protein sequence ID" value="MBU2761469.1"/>
    <property type="molecule type" value="Genomic_DNA"/>
</dbReference>
<proteinExistence type="predicted"/>
<protein>
    <submittedName>
        <fullName evidence="1">Uncharacterized protein</fullName>
    </submittedName>
</protein>
<comment type="caution">
    <text evidence="1">The sequence shown here is derived from an EMBL/GenBank/DDBJ whole genome shotgun (WGS) entry which is preliminary data.</text>
</comment>
<name>A0ABS6A205_9PROT</name>
<dbReference type="RefSeq" id="WP_215884963.1">
    <property type="nucleotide sequence ID" value="NZ_JAAOMP010000164.1"/>
</dbReference>
<evidence type="ECO:0000313" key="2">
    <source>
        <dbReference type="Proteomes" id="UP000755654"/>
    </source>
</evidence>
<dbReference type="Proteomes" id="UP000755654">
    <property type="component" value="Unassembled WGS sequence"/>
</dbReference>
<sequence length="75" mass="8336">MTVTKAEMAHALVDETGLTYLTSLELVNYSGAIAGRDVHVDGLAGDVMLWQCKESLQALIGRRFLCWRRSLPRIS</sequence>
<accession>A0ABS6A205</accession>
<reference evidence="1 2" key="1">
    <citation type="journal article" date="2021" name="ISME J.">
        <title>Genomic evolution of the class Acidithiobacillia: deep-branching Proteobacteria living in extreme acidic conditions.</title>
        <authorList>
            <person name="Moya-Beltran A."/>
            <person name="Beard S."/>
            <person name="Rojas-Villalobos C."/>
            <person name="Issotta F."/>
            <person name="Gallardo Y."/>
            <person name="Ulloa R."/>
            <person name="Giaveno A."/>
            <person name="Degli Esposti M."/>
            <person name="Johnson D.B."/>
            <person name="Quatrini R."/>
        </authorList>
    </citation>
    <scope>NUCLEOTIDE SEQUENCE [LARGE SCALE GENOMIC DNA]</scope>
    <source>
        <strain evidence="1 2">RW2</strain>
    </source>
</reference>
<evidence type="ECO:0000313" key="1">
    <source>
        <dbReference type="EMBL" id="MBU2761469.1"/>
    </source>
</evidence>
<keyword evidence="2" id="KW-1185">Reference proteome</keyword>
<gene>
    <name evidence="1" type="ORF">HAP95_15155</name>
</gene>
<organism evidence="1 2">
    <name type="scientific">Acidithiobacillus sulfurivorans</name>
    <dbReference type="NCBI Taxonomy" id="1958756"/>
    <lineage>
        <taxon>Bacteria</taxon>
        <taxon>Pseudomonadati</taxon>
        <taxon>Pseudomonadota</taxon>
        <taxon>Acidithiobacillia</taxon>
        <taxon>Acidithiobacillales</taxon>
        <taxon>Acidithiobacillaceae</taxon>
        <taxon>Acidithiobacillus</taxon>
    </lineage>
</organism>